<proteinExistence type="predicted"/>
<name>X1G9I1_9ZZZZ</name>
<dbReference type="EMBL" id="BARU01022244">
    <property type="protein sequence ID" value="GAH54561.1"/>
    <property type="molecule type" value="Genomic_DNA"/>
</dbReference>
<reference evidence="1" key="1">
    <citation type="journal article" date="2014" name="Front. Microbiol.">
        <title>High frequency of phylogenetically diverse reductive dehalogenase-homologous genes in deep subseafloor sedimentary metagenomes.</title>
        <authorList>
            <person name="Kawai M."/>
            <person name="Futagami T."/>
            <person name="Toyoda A."/>
            <person name="Takaki Y."/>
            <person name="Nishi S."/>
            <person name="Hori S."/>
            <person name="Arai W."/>
            <person name="Tsubouchi T."/>
            <person name="Morono Y."/>
            <person name="Uchiyama I."/>
            <person name="Ito T."/>
            <person name="Fujiyama A."/>
            <person name="Inagaki F."/>
            <person name="Takami H."/>
        </authorList>
    </citation>
    <scope>NUCLEOTIDE SEQUENCE</scope>
    <source>
        <strain evidence="1">Expedition CK06-06</strain>
    </source>
</reference>
<accession>X1G9I1</accession>
<dbReference type="AlphaFoldDB" id="X1G9I1"/>
<sequence>MIILSHLFETKTLELINPLFRLRGDFIRKLKKNLIENFLLEIFRVKNKYGFF</sequence>
<gene>
    <name evidence="1" type="ORF">S03H2_36263</name>
</gene>
<evidence type="ECO:0000313" key="1">
    <source>
        <dbReference type="EMBL" id="GAH54561.1"/>
    </source>
</evidence>
<organism evidence="1">
    <name type="scientific">marine sediment metagenome</name>
    <dbReference type="NCBI Taxonomy" id="412755"/>
    <lineage>
        <taxon>unclassified sequences</taxon>
        <taxon>metagenomes</taxon>
        <taxon>ecological metagenomes</taxon>
    </lineage>
</organism>
<protein>
    <submittedName>
        <fullName evidence="1">Uncharacterized protein</fullName>
    </submittedName>
</protein>
<comment type="caution">
    <text evidence="1">The sequence shown here is derived from an EMBL/GenBank/DDBJ whole genome shotgun (WGS) entry which is preliminary data.</text>
</comment>